<dbReference type="SUPFAM" id="SSF56112">
    <property type="entry name" value="Protein kinase-like (PK-like)"/>
    <property type="match status" value="1"/>
</dbReference>
<feature type="non-terminal residue" evidence="6">
    <location>
        <position position="1"/>
    </location>
</feature>
<dbReference type="Proteomes" id="UP000236291">
    <property type="component" value="Unassembled WGS sequence"/>
</dbReference>
<gene>
    <name evidence="6" type="ORF">L195_g056016</name>
</gene>
<keyword evidence="5" id="KW-0812">Transmembrane</keyword>
<dbReference type="PANTHER" id="PTHR47973">
    <property type="entry name" value="CYSTEINE-RICH RECEPTOR-LIKE PROTEIN KINASE 3"/>
    <property type="match status" value="1"/>
</dbReference>
<keyword evidence="1" id="KW-0808">Transferase</keyword>
<protein>
    <submittedName>
        <fullName evidence="6">Receptor-like protein kinase</fullName>
    </submittedName>
</protein>
<evidence type="ECO:0000256" key="5">
    <source>
        <dbReference type="SAM" id="Phobius"/>
    </source>
</evidence>
<evidence type="ECO:0000256" key="2">
    <source>
        <dbReference type="ARBA" id="ARBA00022741"/>
    </source>
</evidence>
<dbReference type="GO" id="GO:0016301">
    <property type="term" value="F:kinase activity"/>
    <property type="evidence" value="ECO:0007669"/>
    <property type="project" value="UniProtKB-KW"/>
</dbReference>
<keyword evidence="4" id="KW-0067">ATP-binding</keyword>
<dbReference type="Gene3D" id="3.30.200.20">
    <property type="entry name" value="Phosphorylase Kinase, domain 1"/>
    <property type="match status" value="1"/>
</dbReference>
<keyword evidence="5" id="KW-0472">Membrane</keyword>
<keyword evidence="6" id="KW-0675">Receptor</keyword>
<dbReference type="InterPro" id="IPR011009">
    <property type="entry name" value="Kinase-like_dom_sf"/>
</dbReference>
<evidence type="ECO:0000256" key="1">
    <source>
        <dbReference type="ARBA" id="ARBA00022679"/>
    </source>
</evidence>
<dbReference type="GO" id="GO:0005524">
    <property type="term" value="F:ATP binding"/>
    <property type="evidence" value="ECO:0007669"/>
    <property type="project" value="UniProtKB-KW"/>
</dbReference>
<comment type="caution">
    <text evidence="6">The sequence shown here is derived from an EMBL/GenBank/DDBJ whole genome shotgun (WGS) entry which is preliminary data.</text>
</comment>
<sequence length="172" mass="18599">SDSSGLLRVSVVPNITSAKPNAFLNGLELMKVIESSGLIPLDDSDSNSKKISSPVVVGSVVGGLVLVSIVVVLFLWIRLPYGKKTQGPPLPNINLGLKISLIELQFATENFDVKRIIGIAGSRNVYKGVLKNGMSVAVKRCVTGFGQGFPEFQTEREFVRYEFALFDLEAKA</sequence>
<reference evidence="6 7" key="2">
    <citation type="journal article" date="2017" name="Front. Plant Sci.">
        <title>Gene Classification and Mining of Molecular Markers Useful in Red Clover (Trifolium pratense) Breeding.</title>
        <authorList>
            <person name="Istvanek J."/>
            <person name="Dluhosova J."/>
            <person name="Dluhos P."/>
            <person name="Patkova L."/>
            <person name="Nedelnik J."/>
            <person name="Repkova J."/>
        </authorList>
    </citation>
    <scope>NUCLEOTIDE SEQUENCE [LARGE SCALE GENOMIC DNA]</scope>
    <source>
        <strain evidence="7">cv. Tatra</strain>
        <tissue evidence="6">Young leaves</tissue>
    </source>
</reference>
<name>A0A2K3KPJ5_TRIPR</name>
<evidence type="ECO:0000313" key="6">
    <source>
        <dbReference type="EMBL" id="PNX68163.1"/>
    </source>
</evidence>
<accession>A0A2K3KPJ5</accession>
<dbReference type="InterPro" id="IPR052059">
    <property type="entry name" value="CR_Ser/Thr_kinase"/>
</dbReference>
<evidence type="ECO:0000313" key="7">
    <source>
        <dbReference type="Proteomes" id="UP000236291"/>
    </source>
</evidence>
<dbReference type="AlphaFoldDB" id="A0A2K3KPJ5"/>
<keyword evidence="5" id="KW-1133">Transmembrane helix</keyword>
<dbReference type="STRING" id="57577.A0A2K3KPJ5"/>
<proteinExistence type="predicted"/>
<evidence type="ECO:0000256" key="4">
    <source>
        <dbReference type="ARBA" id="ARBA00022840"/>
    </source>
</evidence>
<keyword evidence="3 6" id="KW-0418">Kinase</keyword>
<feature type="transmembrane region" description="Helical" evidence="5">
    <location>
        <begin position="55"/>
        <end position="77"/>
    </location>
</feature>
<organism evidence="6 7">
    <name type="scientific">Trifolium pratense</name>
    <name type="common">Red clover</name>
    <dbReference type="NCBI Taxonomy" id="57577"/>
    <lineage>
        <taxon>Eukaryota</taxon>
        <taxon>Viridiplantae</taxon>
        <taxon>Streptophyta</taxon>
        <taxon>Embryophyta</taxon>
        <taxon>Tracheophyta</taxon>
        <taxon>Spermatophyta</taxon>
        <taxon>Magnoliopsida</taxon>
        <taxon>eudicotyledons</taxon>
        <taxon>Gunneridae</taxon>
        <taxon>Pentapetalae</taxon>
        <taxon>rosids</taxon>
        <taxon>fabids</taxon>
        <taxon>Fabales</taxon>
        <taxon>Fabaceae</taxon>
        <taxon>Papilionoideae</taxon>
        <taxon>50 kb inversion clade</taxon>
        <taxon>NPAAA clade</taxon>
        <taxon>Hologalegina</taxon>
        <taxon>IRL clade</taxon>
        <taxon>Trifolieae</taxon>
        <taxon>Trifolium</taxon>
    </lineage>
</organism>
<dbReference type="EMBL" id="ASHM01104313">
    <property type="protein sequence ID" value="PNX68163.1"/>
    <property type="molecule type" value="Genomic_DNA"/>
</dbReference>
<evidence type="ECO:0000256" key="3">
    <source>
        <dbReference type="ARBA" id="ARBA00022777"/>
    </source>
</evidence>
<keyword evidence="2" id="KW-0547">Nucleotide-binding</keyword>
<reference evidence="6 7" key="1">
    <citation type="journal article" date="2014" name="Am. J. Bot.">
        <title>Genome assembly and annotation for red clover (Trifolium pratense; Fabaceae).</title>
        <authorList>
            <person name="Istvanek J."/>
            <person name="Jaros M."/>
            <person name="Krenek A."/>
            <person name="Repkova J."/>
        </authorList>
    </citation>
    <scope>NUCLEOTIDE SEQUENCE [LARGE SCALE GENOMIC DNA]</scope>
    <source>
        <strain evidence="7">cv. Tatra</strain>
        <tissue evidence="6">Young leaves</tissue>
    </source>
</reference>